<proteinExistence type="inferred from homology"/>
<dbReference type="GO" id="GO:0009279">
    <property type="term" value="C:cell outer membrane"/>
    <property type="evidence" value="ECO:0007669"/>
    <property type="project" value="UniProtKB-SubCell"/>
</dbReference>
<dbReference type="InterPro" id="IPR012910">
    <property type="entry name" value="Plug_dom"/>
</dbReference>
<sequence length="868" mass="97284">MKKIGKENLMSPFSTHRKVCRVMKLTLIVLFISITGLFASVRSQNARVNIHVNNVKTSEVLEAIEAQTDYLFVYDKNEIDLNRKVSVQAEGQAVSRVLSYVFQGTDVAYAMEGSNIMLMRRGESIPSSQQSKRRIQGTVIDATGEPVIGANVVEKGTTNGTITDMDGKFTLEVPNDAVLQVSYIGYMDQDLPIDKGSVFTITLREDTQAIDEVVVVGYGVTKKSHLTGSVGSMKMDEDIVGRPSVEVGQSLYGKIAGVQVIGGSGQPGSSSSIQIRGINSISASSSPLIVIDGVAVPDYDMNLINNADIESIEILKDASSAAIYGSRGANGVVLITTKSGNTEKPKVNINYLFGIQKVMKKIDVMNSAEYAQAYIDAAQNGWIDKGGNPNAPNTIEARGEYKYTWPEAFEHPETLQYDTDWQDVVFDAAPMHKLDANISGKSQKSDYLISAGYVNQQGIMLDSDYKKYSFSLKLNTHINKYLDVGGNMNMNYGDEKEVYWRTAEWAVQYPSIFPVYTSDGFLGCNSYLPGFENYNTVLFRPNMGHPLYMQNNDANRYTLNMIGNAYVSLNILPGLKFKSAFNYYLKRIDYSNYEAKDHDLGESYYTPGQMTVDQSRRWNYTSQNLLTYDNSWGNHEISFLLGFEYNKNDYYSTSQSRRDYDNDLLHSLSAGKTLLSSSDIITKSTLISYFSRINYNYKGRYMLSAAFRRDGSSRFALNNKWGNFPSVSLGWLVSEEDFLKKLDWINMLKLRVSYGLTGNDNFDYYVWIAKLEQAKIAFGNNLSTSYYPSNITNPDLKWERTQQFNVGFDWGVLKSRIQVGLDYYYSTSDGLLLDVPIPAVTGYSSIFTNIGKLENKGIEFNISTYNID</sequence>
<keyword evidence="4" id="KW-0410">Iron transport</keyword>
<evidence type="ECO:0000259" key="12">
    <source>
        <dbReference type="SMART" id="SM00965"/>
    </source>
</evidence>
<dbReference type="Gene3D" id="2.40.170.20">
    <property type="entry name" value="TonB-dependent receptor, beta-barrel domain"/>
    <property type="match status" value="1"/>
</dbReference>
<dbReference type="PROSITE" id="PS52016">
    <property type="entry name" value="TONB_DEPENDENT_REC_3"/>
    <property type="match status" value="1"/>
</dbReference>
<comment type="similarity">
    <text evidence="10 11">Belongs to the TonB-dependent receptor family.</text>
</comment>
<dbReference type="NCBIfam" id="TIGR04056">
    <property type="entry name" value="OMP_RagA_SusC"/>
    <property type="match status" value="1"/>
</dbReference>
<dbReference type="Proteomes" id="UP000823847">
    <property type="component" value="Unassembled WGS sequence"/>
</dbReference>
<keyword evidence="9 10" id="KW-0998">Cell outer membrane</keyword>
<comment type="caution">
    <text evidence="13">The sequence shown here is derived from an EMBL/GenBank/DDBJ whole genome shotgun (WGS) entry which is preliminary data.</text>
</comment>
<evidence type="ECO:0000256" key="2">
    <source>
        <dbReference type="ARBA" id="ARBA00022448"/>
    </source>
</evidence>
<dbReference type="SMART" id="SM00965">
    <property type="entry name" value="STN"/>
    <property type="match status" value="1"/>
</dbReference>
<gene>
    <name evidence="13" type="ORF">H9848_00105</name>
</gene>
<evidence type="ECO:0000256" key="8">
    <source>
        <dbReference type="ARBA" id="ARBA00023136"/>
    </source>
</evidence>
<dbReference type="InterPro" id="IPR039426">
    <property type="entry name" value="TonB-dep_rcpt-like"/>
</dbReference>
<dbReference type="Pfam" id="PF13715">
    <property type="entry name" value="CarbopepD_reg_2"/>
    <property type="match status" value="1"/>
</dbReference>
<evidence type="ECO:0000256" key="10">
    <source>
        <dbReference type="PROSITE-ProRule" id="PRU01360"/>
    </source>
</evidence>
<dbReference type="Pfam" id="PF07660">
    <property type="entry name" value="STN"/>
    <property type="match status" value="1"/>
</dbReference>
<dbReference type="InterPro" id="IPR011662">
    <property type="entry name" value="Secretin/TonB_short_N"/>
</dbReference>
<dbReference type="SUPFAM" id="SSF56935">
    <property type="entry name" value="Porins"/>
    <property type="match status" value="1"/>
</dbReference>
<evidence type="ECO:0000313" key="14">
    <source>
        <dbReference type="Proteomes" id="UP000823847"/>
    </source>
</evidence>
<organism evidence="13 14">
    <name type="scientific">Candidatus Parabacteroides intestinigallinarum</name>
    <dbReference type="NCBI Taxonomy" id="2838722"/>
    <lineage>
        <taxon>Bacteria</taxon>
        <taxon>Pseudomonadati</taxon>
        <taxon>Bacteroidota</taxon>
        <taxon>Bacteroidia</taxon>
        <taxon>Bacteroidales</taxon>
        <taxon>Tannerellaceae</taxon>
        <taxon>Parabacteroides</taxon>
    </lineage>
</organism>
<evidence type="ECO:0000256" key="4">
    <source>
        <dbReference type="ARBA" id="ARBA00022496"/>
    </source>
</evidence>
<dbReference type="Gene3D" id="2.60.40.1120">
    <property type="entry name" value="Carboxypeptidase-like, regulatory domain"/>
    <property type="match status" value="1"/>
</dbReference>
<feature type="domain" description="Secretin/TonB short N-terminal" evidence="12">
    <location>
        <begin position="70"/>
        <end position="121"/>
    </location>
</feature>
<dbReference type="EMBL" id="DXEN01000001">
    <property type="protein sequence ID" value="HIX85010.1"/>
    <property type="molecule type" value="Genomic_DNA"/>
</dbReference>
<reference evidence="13" key="1">
    <citation type="journal article" date="2021" name="PeerJ">
        <title>Extensive microbial diversity within the chicken gut microbiome revealed by metagenomics and culture.</title>
        <authorList>
            <person name="Gilroy R."/>
            <person name="Ravi A."/>
            <person name="Getino M."/>
            <person name="Pursley I."/>
            <person name="Horton D.L."/>
            <person name="Alikhan N.F."/>
            <person name="Baker D."/>
            <person name="Gharbi K."/>
            <person name="Hall N."/>
            <person name="Watson M."/>
            <person name="Adriaenssens E.M."/>
            <person name="Foster-Nyarko E."/>
            <person name="Jarju S."/>
            <person name="Secka A."/>
            <person name="Antonio M."/>
            <person name="Oren A."/>
            <person name="Chaudhuri R.R."/>
            <person name="La Ragione R."/>
            <person name="Hildebrand F."/>
            <person name="Pallen M.J."/>
        </authorList>
    </citation>
    <scope>NUCLEOTIDE SEQUENCE</scope>
    <source>
        <strain evidence="13">ChiHecec2B26-12326</strain>
    </source>
</reference>
<protein>
    <submittedName>
        <fullName evidence="13">SusC/RagA family TonB-linked outer membrane protein</fullName>
    </submittedName>
</protein>
<reference evidence="13" key="2">
    <citation type="submission" date="2021-04" db="EMBL/GenBank/DDBJ databases">
        <authorList>
            <person name="Gilroy R."/>
        </authorList>
    </citation>
    <scope>NUCLEOTIDE SEQUENCE</scope>
    <source>
        <strain evidence="13">ChiHecec2B26-12326</strain>
    </source>
</reference>
<dbReference type="GO" id="GO:0006826">
    <property type="term" value="P:iron ion transport"/>
    <property type="evidence" value="ECO:0007669"/>
    <property type="project" value="UniProtKB-KW"/>
</dbReference>
<accession>A0A9D1XPQ5</accession>
<name>A0A9D1XPQ5_9BACT</name>
<keyword evidence="4" id="KW-0406">Ion transport</keyword>
<comment type="subcellular location">
    <subcellularLocation>
        <location evidence="1 10">Cell outer membrane</location>
        <topology evidence="1 10">Multi-pass membrane protein</topology>
    </subcellularLocation>
</comment>
<evidence type="ECO:0000256" key="9">
    <source>
        <dbReference type="ARBA" id="ARBA00023237"/>
    </source>
</evidence>
<dbReference type="InterPro" id="IPR000531">
    <property type="entry name" value="Beta-barrel_TonB"/>
</dbReference>
<dbReference type="Pfam" id="PF07715">
    <property type="entry name" value="Plug"/>
    <property type="match status" value="1"/>
</dbReference>
<evidence type="ECO:0000256" key="1">
    <source>
        <dbReference type="ARBA" id="ARBA00004571"/>
    </source>
</evidence>
<dbReference type="SUPFAM" id="SSF49464">
    <property type="entry name" value="Carboxypeptidase regulatory domain-like"/>
    <property type="match status" value="1"/>
</dbReference>
<evidence type="ECO:0000313" key="13">
    <source>
        <dbReference type="EMBL" id="HIX85010.1"/>
    </source>
</evidence>
<dbReference type="Gene3D" id="2.170.130.10">
    <property type="entry name" value="TonB-dependent receptor, plug domain"/>
    <property type="match status" value="1"/>
</dbReference>
<keyword evidence="5 10" id="KW-0812">Transmembrane</keyword>
<evidence type="ECO:0000256" key="7">
    <source>
        <dbReference type="ARBA" id="ARBA00023077"/>
    </source>
</evidence>
<keyword evidence="7 11" id="KW-0798">TonB box</keyword>
<evidence type="ECO:0000256" key="5">
    <source>
        <dbReference type="ARBA" id="ARBA00022692"/>
    </source>
</evidence>
<keyword evidence="3 10" id="KW-1134">Transmembrane beta strand</keyword>
<dbReference type="FunFam" id="2.60.40.1120:FF:000003">
    <property type="entry name" value="Outer membrane protein Omp121"/>
    <property type="match status" value="1"/>
</dbReference>
<evidence type="ECO:0000256" key="3">
    <source>
        <dbReference type="ARBA" id="ARBA00022452"/>
    </source>
</evidence>
<keyword evidence="6" id="KW-0408">Iron</keyword>
<dbReference type="FunFam" id="2.170.130.10:FF:000003">
    <property type="entry name" value="SusC/RagA family TonB-linked outer membrane protein"/>
    <property type="match status" value="1"/>
</dbReference>
<evidence type="ECO:0000256" key="11">
    <source>
        <dbReference type="RuleBase" id="RU003357"/>
    </source>
</evidence>
<dbReference type="AlphaFoldDB" id="A0A9D1XPQ5"/>
<dbReference type="InterPro" id="IPR023996">
    <property type="entry name" value="TonB-dep_OMP_SusC/RagA"/>
</dbReference>
<dbReference type="InterPro" id="IPR023997">
    <property type="entry name" value="TonB-dep_OMP_SusC/RagA_CS"/>
</dbReference>
<dbReference type="Pfam" id="PF00593">
    <property type="entry name" value="TonB_dep_Rec_b-barrel"/>
    <property type="match status" value="1"/>
</dbReference>
<evidence type="ECO:0000256" key="6">
    <source>
        <dbReference type="ARBA" id="ARBA00023004"/>
    </source>
</evidence>
<dbReference type="InterPro" id="IPR036942">
    <property type="entry name" value="Beta-barrel_TonB_sf"/>
</dbReference>
<dbReference type="NCBIfam" id="TIGR04057">
    <property type="entry name" value="SusC_RagA_signa"/>
    <property type="match status" value="1"/>
</dbReference>
<keyword evidence="2 10" id="KW-0813">Transport</keyword>
<feature type="non-terminal residue" evidence="13">
    <location>
        <position position="868"/>
    </location>
</feature>
<keyword evidence="8 10" id="KW-0472">Membrane</keyword>
<dbReference type="InterPro" id="IPR037066">
    <property type="entry name" value="Plug_dom_sf"/>
</dbReference>
<dbReference type="InterPro" id="IPR008969">
    <property type="entry name" value="CarboxyPept-like_regulatory"/>
</dbReference>